<gene>
    <name evidence="4" type="ORF">ENT77_03400</name>
</gene>
<keyword evidence="1" id="KW-0175">Coiled coil</keyword>
<feature type="transmembrane region" description="Helical" evidence="2">
    <location>
        <begin position="67"/>
        <end position="87"/>
    </location>
</feature>
<dbReference type="Pfam" id="PF06580">
    <property type="entry name" value="His_kinase"/>
    <property type="match status" value="1"/>
</dbReference>
<dbReference type="GO" id="GO:0000155">
    <property type="term" value="F:phosphorelay sensor kinase activity"/>
    <property type="evidence" value="ECO:0007669"/>
    <property type="project" value="InterPro"/>
</dbReference>
<dbReference type="GO" id="GO:0016020">
    <property type="term" value="C:membrane"/>
    <property type="evidence" value="ECO:0007669"/>
    <property type="project" value="InterPro"/>
</dbReference>
<feature type="transmembrane region" description="Helical" evidence="2">
    <location>
        <begin position="99"/>
        <end position="124"/>
    </location>
</feature>
<dbReference type="SUPFAM" id="SSF55874">
    <property type="entry name" value="ATPase domain of HSP90 chaperone/DNA topoisomerase II/histidine kinase"/>
    <property type="match status" value="1"/>
</dbReference>
<dbReference type="PANTHER" id="PTHR34220:SF7">
    <property type="entry name" value="SENSOR HISTIDINE KINASE YPDA"/>
    <property type="match status" value="1"/>
</dbReference>
<reference evidence="4" key="1">
    <citation type="journal article" date="2020" name="mSystems">
        <title>Genome- and Community-Level Interaction Insights into Carbon Utilization and Element Cycling Functions of Hydrothermarchaeota in Hydrothermal Sediment.</title>
        <authorList>
            <person name="Zhou Z."/>
            <person name="Liu Y."/>
            <person name="Xu W."/>
            <person name="Pan J."/>
            <person name="Luo Z.H."/>
            <person name="Li M."/>
        </authorList>
    </citation>
    <scope>NUCLEOTIDE SEQUENCE [LARGE SCALE GENOMIC DNA]</scope>
    <source>
        <strain evidence="4">SpSt-609</strain>
    </source>
</reference>
<feature type="coiled-coil region" evidence="1">
    <location>
        <begin position="121"/>
        <end position="155"/>
    </location>
</feature>
<evidence type="ECO:0000313" key="4">
    <source>
        <dbReference type="EMBL" id="HGU40226.1"/>
    </source>
</evidence>
<keyword evidence="2" id="KW-0812">Transmembrane</keyword>
<dbReference type="InterPro" id="IPR010559">
    <property type="entry name" value="Sig_transdc_His_kin_internal"/>
</dbReference>
<keyword evidence="2" id="KW-1133">Transmembrane helix</keyword>
<evidence type="ECO:0000256" key="2">
    <source>
        <dbReference type="SAM" id="Phobius"/>
    </source>
</evidence>
<organism evidence="4">
    <name type="scientific">Fervidobacterium thailandense</name>
    <dbReference type="NCBI Taxonomy" id="1008305"/>
    <lineage>
        <taxon>Bacteria</taxon>
        <taxon>Thermotogati</taxon>
        <taxon>Thermotogota</taxon>
        <taxon>Thermotogae</taxon>
        <taxon>Thermotogales</taxon>
        <taxon>Fervidobacteriaceae</taxon>
        <taxon>Fervidobacterium</taxon>
    </lineage>
</organism>
<evidence type="ECO:0000256" key="1">
    <source>
        <dbReference type="SAM" id="Coils"/>
    </source>
</evidence>
<keyword evidence="2" id="KW-0472">Membrane</keyword>
<accession>A0A7C4VU70</accession>
<proteinExistence type="predicted"/>
<name>A0A7C4VU70_9BACT</name>
<sequence length="334" mass="37415">MRFILSLQVVGGLIFLYTAFLIPSNLYFAALLSIFMLVNTVGVAYYVTRNVLKSRIGRSKVSKRFTLPIVVLVAGFGIVIGLTVRIYKVWSEIYSPELFALFVNTFAGVSALLVATFGFAYLSLKRELEEKLLKIEELENLRIKAELEALKSKLNPHFLFNALGGAISMIELDAPKAEVIKYLNSLADLLRTAVEAPTLWNLELECDTARKYLEVQKLRFQDKLSYEIVLPQEISKFKVPALIIQPLVENAVVHNVGKVDRTVHVRIGCEMVNDGIVISISDNGQGIKNVEKGSGFRIVEERLKHLSPWAKLMVESDSKFGTVVRVVIPRDKGN</sequence>
<dbReference type="InterPro" id="IPR050640">
    <property type="entry name" value="Bact_2-comp_sensor_kinase"/>
</dbReference>
<feature type="domain" description="Signal transduction histidine kinase internal region" evidence="3">
    <location>
        <begin position="145"/>
        <end position="224"/>
    </location>
</feature>
<dbReference type="InterPro" id="IPR036890">
    <property type="entry name" value="HATPase_C_sf"/>
</dbReference>
<dbReference type="AlphaFoldDB" id="A0A7C4VU70"/>
<feature type="transmembrane region" description="Helical" evidence="2">
    <location>
        <begin position="5"/>
        <end position="22"/>
    </location>
</feature>
<dbReference type="EMBL" id="DSZY01000014">
    <property type="protein sequence ID" value="HGU40226.1"/>
    <property type="molecule type" value="Genomic_DNA"/>
</dbReference>
<comment type="caution">
    <text evidence="4">The sequence shown here is derived from an EMBL/GenBank/DDBJ whole genome shotgun (WGS) entry which is preliminary data.</text>
</comment>
<protein>
    <recommendedName>
        <fullName evidence="3">Signal transduction histidine kinase internal region domain-containing protein</fullName>
    </recommendedName>
</protein>
<dbReference type="PANTHER" id="PTHR34220">
    <property type="entry name" value="SENSOR HISTIDINE KINASE YPDA"/>
    <property type="match status" value="1"/>
</dbReference>
<dbReference type="Gene3D" id="3.30.565.10">
    <property type="entry name" value="Histidine kinase-like ATPase, C-terminal domain"/>
    <property type="match status" value="1"/>
</dbReference>
<feature type="transmembrane region" description="Helical" evidence="2">
    <location>
        <begin position="28"/>
        <end position="47"/>
    </location>
</feature>
<evidence type="ECO:0000259" key="3">
    <source>
        <dbReference type="Pfam" id="PF06580"/>
    </source>
</evidence>